<dbReference type="Proteomes" id="UP000182350">
    <property type="component" value="Unassembled WGS sequence"/>
</dbReference>
<evidence type="ECO:0000256" key="4">
    <source>
        <dbReference type="ARBA" id="ARBA00022989"/>
    </source>
</evidence>
<feature type="transmembrane region" description="Helical" evidence="6">
    <location>
        <begin position="80"/>
        <end position="99"/>
    </location>
</feature>
<feature type="transmembrane region" description="Helical" evidence="6">
    <location>
        <begin position="106"/>
        <end position="126"/>
    </location>
</feature>
<feature type="transmembrane region" description="Helical" evidence="6">
    <location>
        <begin position="46"/>
        <end position="68"/>
    </location>
</feature>
<sequence>MTLFLIYLLLGAGAGLLAGLFGIGGGLVIVPVLILTFQALGFPLEILVHLAVGTSLATIIPTSISSTLTHHRKGGVNWHWFRLIAPGIVLGALLGAWTASLLSGLALQNIIGTFVLLVAVQMAFNLKPAPGRGQPPTPVMAAAGGLIGWASAIFGIGGGTLSVPFLTWCNAVMRQAVGTSAALGFPIAVFGALGNLWAGWQHPELPDWATGYIYWPAFVGIVLASVPFARLGAKLAHFLPELLLKRLFALLLLLVGLRFLLT</sequence>
<evidence type="ECO:0000313" key="8">
    <source>
        <dbReference type="Proteomes" id="UP000182350"/>
    </source>
</evidence>
<feature type="transmembrane region" description="Helical" evidence="6">
    <location>
        <begin position="146"/>
        <end position="169"/>
    </location>
</feature>
<evidence type="ECO:0000313" key="7">
    <source>
        <dbReference type="EMBL" id="SFX30928.1"/>
    </source>
</evidence>
<feature type="transmembrane region" description="Helical" evidence="6">
    <location>
        <begin position="243"/>
        <end position="261"/>
    </location>
</feature>
<organism evidence="7 8">
    <name type="scientific">Marinospirillum alkaliphilum DSM 21637</name>
    <dbReference type="NCBI Taxonomy" id="1122209"/>
    <lineage>
        <taxon>Bacteria</taxon>
        <taxon>Pseudomonadati</taxon>
        <taxon>Pseudomonadota</taxon>
        <taxon>Gammaproteobacteria</taxon>
        <taxon>Oceanospirillales</taxon>
        <taxon>Oceanospirillaceae</taxon>
        <taxon>Marinospirillum</taxon>
    </lineage>
</organism>
<accession>A0A1K1W0K1</accession>
<gene>
    <name evidence="7" type="ORF">SAMN02745752_01204</name>
</gene>
<feature type="transmembrane region" description="Helical" evidence="6">
    <location>
        <begin position="212"/>
        <end position="231"/>
    </location>
</feature>
<protein>
    <recommendedName>
        <fullName evidence="6">Probable membrane transporter protein</fullName>
    </recommendedName>
</protein>
<dbReference type="EMBL" id="FPJW01000003">
    <property type="protein sequence ID" value="SFX30928.1"/>
    <property type="molecule type" value="Genomic_DNA"/>
</dbReference>
<dbReference type="PANTHER" id="PTHR43483">
    <property type="entry name" value="MEMBRANE TRANSPORTER PROTEIN HI_0806-RELATED"/>
    <property type="match status" value="1"/>
</dbReference>
<comment type="subcellular location">
    <subcellularLocation>
        <location evidence="6">Cell membrane</location>
        <topology evidence="6">Multi-pass membrane protein</topology>
    </subcellularLocation>
    <subcellularLocation>
        <location evidence="1">Membrane</location>
        <topology evidence="1">Multi-pass membrane protein</topology>
    </subcellularLocation>
</comment>
<name>A0A1K1W0K1_9GAMM</name>
<dbReference type="RefSeq" id="WP_072325445.1">
    <property type="nucleotide sequence ID" value="NZ_FPJW01000003.1"/>
</dbReference>
<keyword evidence="5 6" id="KW-0472">Membrane</keyword>
<dbReference type="GO" id="GO:0005886">
    <property type="term" value="C:plasma membrane"/>
    <property type="evidence" value="ECO:0007669"/>
    <property type="project" value="UniProtKB-SubCell"/>
</dbReference>
<evidence type="ECO:0000256" key="3">
    <source>
        <dbReference type="ARBA" id="ARBA00022692"/>
    </source>
</evidence>
<proteinExistence type="inferred from homology"/>
<dbReference type="OrthoDB" id="457670at2"/>
<dbReference type="AlphaFoldDB" id="A0A1K1W0K1"/>
<dbReference type="InterPro" id="IPR002781">
    <property type="entry name" value="TM_pro_TauE-like"/>
</dbReference>
<evidence type="ECO:0000256" key="5">
    <source>
        <dbReference type="ARBA" id="ARBA00023136"/>
    </source>
</evidence>
<dbReference type="Pfam" id="PF01925">
    <property type="entry name" value="TauE"/>
    <property type="match status" value="1"/>
</dbReference>
<keyword evidence="6" id="KW-1003">Cell membrane</keyword>
<keyword evidence="3 6" id="KW-0812">Transmembrane</keyword>
<evidence type="ECO:0000256" key="2">
    <source>
        <dbReference type="ARBA" id="ARBA00009142"/>
    </source>
</evidence>
<dbReference type="STRING" id="1122209.SAMN02745752_01204"/>
<evidence type="ECO:0000256" key="1">
    <source>
        <dbReference type="ARBA" id="ARBA00004141"/>
    </source>
</evidence>
<evidence type="ECO:0000256" key="6">
    <source>
        <dbReference type="RuleBase" id="RU363041"/>
    </source>
</evidence>
<keyword evidence="4 6" id="KW-1133">Transmembrane helix</keyword>
<dbReference type="PANTHER" id="PTHR43483:SF3">
    <property type="entry name" value="MEMBRANE TRANSPORTER PROTEIN HI_0806-RELATED"/>
    <property type="match status" value="1"/>
</dbReference>
<feature type="transmembrane region" description="Helical" evidence="6">
    <location>
        <begin position="6"/>
        <end position="34"/>
    </location>
</feature>
<keyword evidence="8" id="KW-1185">Reference proteome</keyword>
<feature type="transmembrane region" description="Helical" evidence="6">
    <location>
        <begin position="181"/>
        <end position="200"/>
    </location>
</feature>
<comment type="similarity">
    <text evidence="2 6">Belongs to the 4-toluene sulfonate uptake permease (TSUP) (TC 2.A.102) family.</text>
</comment>
<reference evidence="7 8" key="1">
    <citation type="submission" date="2016-11" db="EMBL/GenBank/DDBJ databases">
        <authorList>
            <person name="Jaros S."/>
            <person name="Januszkiewicz K."/>
            <person name="Wedrychowicz H."/>
        </authorList>
    </citation>
    <scope>NUCLEOTIDE SEQUENCE [LARGE SCALE GENOMIC DNA]</scope>
    <source>
        <strain evidence="7 8">DSM 21637</strain>
    </source>
</reference>